<accession>A0A8H7AVK4</accession>
<dbReference type="EMBL" id="JAAABM010000023">
    <property type="protein sequence ID" value="KAF7671334.1"/>
    <property type="molecule type" value="Genomic_DNA"/>
</dbReference>
<dbReference type="AlphaFoldDB" id="A0A8H7AVK4"/>
<keyword evidence="3" id="KW-1185">Reference proteome</keyword>
<dbReference type="InterPro" id="IPR052895">
    <property type="entry name" value="HetReg/Transcr_Mod"/>
</dbReference>
<dbReference type="RefSeq" id="XP_038781710.1">
    <property type="nucleotide sequence ID" value="XM_038935706.1"/>
</dbReference>
<evidence type="ECO:0000259" key="1">
    <source>
        <dbReference type="Pfam" id="PF06985"/>
    </source>
</evidence>
<sequence>MLYKPLDNTKNEIRILEFIDPFNPISTEELIQCSIKNVPLREIYPHFRSGKDNMLSQKCPEVWDKFTKCVDLRDAALEQTTIDEATTVGLTHTHNHVGRSRYAWGDFEALSYTWGNEGDAESIIVNGDRKEVSKNLEAALRTLRGLQETRLGMSYWVDSLCIDQGNVEERNAQVKRMREIYGRARSVIVWLGQAAETDKITVETMHHLCRHPCVEETLRLPLDLMVEGWHALSTFARKPYWNRAWIIQELAMNHNSTLFLCGKYKLTRRMLRLGAIYCQELLQAYEDRSSQSNHDLDPAVWLEASRVYRLASLTFNPNAEIRLDRLLNLVRRADATDKRDKVYSILGLLDPAVSAEIVPNYKLSVQQIFTEFTKAVIKNLGSLDQIVFGGIPTQEGWPSWVPDQRLPFVRHHIRYLRSRRASGTLPASIRFCEQGRNRELLTCSGIQVDTVDGTAAGTSQLTSHSKPRFGSNRYSGRTSDALEKTLLMSHPGVREKALLDIPWSSNRSTSSCHLRRTLTWPNVSQSSYFEQFNEFRKHNRDFRVGGKELGSFFPQDDDKSVETKANRAS</sequence>
<dbReference type="Pfam" id="PF06985">
    <property type="entry name" value="HET"/>
    <property type="match status" value="1"/>
</dbReference>
<comment type="caution">
    <text evidence="2">The sequence shown here is derived from an EMBL/GenBank/DDBJ whole genome shotgun (WGS) entry which is preliminary data.</text>
</comment>
<organism evidence="2 3">
    <name type="scientific">Alternaria burnsii</name>
    <dbReference type="NCBI Taxonomy" id="1187904"/>
    <lineage>
        <taxon>Eukaryota</taxon>
        <taxon>Fungi</taxon>
        <taxon>Dikarya</taxon>
        <taxon>Ascomycota</taxon>
        <taxon>Pezizomycotina</taxon>
        <taxon>Dothideomycetes</taxon>
        <taxon>Pleosporomycetidae</taxon>
        <taxon>Pleosporales</taxon>
        <taxon>Pleosporineae</taxon>
        <taxon>Pleosporaceae</taxon>
        <taxon>Alternaria</taxon>
        <taxon>Alternaria sect. Alternaria</taxon>
    </lineage>
</organism>
<dbReference type="PANTHER" id="PTHR24148:SF73">
    <property type="entry name" value="HET DOMAIN PROTEIN (AFU_ORTHOLOGUE AFUA_8G01020)"/>
    <property type="match status" value="1"/>
</dbReference>
<reference evidence="2" key="2">
    <citation type="submission" date="2020-08" db="EMBL/GenBank/DDBJ databases">
        <title>Draft Genome Sequence of Cumin Blight Pathogen Alternaria burnsii.</title>
        <authorList>
            <person name="Feng Z."/>
        </authorList>
    </citation>
    <scope>NUCLEOTIDE SEQUENCE</scope>
    <source>
        <strain evidence="2">CBS107.38</strain>
    </source>
</reference>
<proteinExistence type="predicted"/>
<name>A0A8H7AVK4_9PLEO</name>
<evidence type="ECO:0000313" key="2">
    <source>
        <dbReference type="EMBL" id="KAF7671334.1"/>
    </source>
</evidence>
<dbReference type="PANTHER" id="PTHR24148">
    <property type="entry name" value="ANKYRIN REPEAT DOMAIN-CONTAINING PROTEIN 39 HOMOLOG-RELATED"/>
    <property type="match status" value="1"/>
</dbReference>
<reference evidence="2" key="1">
    <citation type="submission" date="2020-01" db="EMBL/GenBank/DDBJ databases">
        <authorList>
            <person name="Feng Z.H.Z."/>
        </authorList>
    </citation>
    <scope>NUCLEOTIDE SEQUENCE</scope>
    <source>
        <strain evidence="2">CBS107.38</strain>
    </source>
</reference>
<dbReference type="InterPro" id="IPR010730">
    <property type="entry name" value="HET"/>
</dbReference>
<dbReference type="Proteomes" id="UP000596902">
    <property type="component" value="Unassembled WGS sequence"/>
</dbReference>
<protein>
    <recommendedName>
        <fullName evidence="1">Heterokaryon incompatibility domain-containing protein</fullName>
    </recommendedName>
</protein>
<gene>
    <name evidence="2" type="ORF">GT037_010659</name>
</gene>
<feature type="domain" description="Heterokaryon incompatibility" evidence="1">
    <location>
        <begin position="107"/>
        <end position="249"/>
    </location>
</feature>
<dbReference type="GeneID" id="62208884"/>
<evidence type="ECO:0000313" key="3">
    <source>
        <dbReference type="Proteomes" id="UP000596902"/>
    </source>
</evidence>